<accession>A0A2S9Q5Y7</accession>
<dbReference type="OrthoDB" id="3170288at2"/>
<name>A0A2S9Q5Y7_9HYPH</name>
<dbReference type="InterPro" id="IPR036388">
    <property type="entry name" value="WH-like_DNA-bd_sf"/>
</dbReference>
<sequence>MRVLNTPETWRFVEAIERADDSNAVLAVLLEFAFRFGISSVFGGFVPPPEPVLPQSDIAERTLLFKFPQAWAMRYAERRYLFRDPIVRGLRTVTGAFTWAQAYERYAAEPASKRVRDEAAEFRLREGYVIPVTTLEGQLCGVSLGGERFEANERERAALNFLVSFAVGHLIGLRRGCEPIERKHDPDFDFHLTHREHDCILWAGEGKTDWEIARIMGISRSTVIKHILSAREKLGAINRSQLLVLAMRARLLQ</sequence>
<dbReference type="SUPFAM" id="SSF46894">
    <property type="entry name" value="C-terminal effector domain of the bipartite response regulators"/>
    <property type="match status" value="1"/>
</dbReference>
<feature type="domain" description="HTH luxR-type" evidence="4">
    <location>
        <begin position="185"/>
        <end position="250"/>
    </location>
</feature>
<dbReference type="GO" id="GO:0006355">
    <property type="term" value="P:regulation of DNA-templated transcription"/>
    <property type="evidence" value="ECO:0007669"/>
    <property type="project" value="InterPro"/>
</dbReference>
<evidence type="ECO:0000256" key="3">
    <source>
        <dbReference type="ARBA" id="ARBA00023163"/>
    </source>
</evidence>
<dbReference type="PROSITE" id="PS50043">
    <property type="entry name" value="HTH_LUXR_2"/>
    <property type="match status" value="1"/>
</dbReference>
<evidence type="ECO:0000259" key="4">
    <source>
        <dbReference type="PROSITE" id="PS50043"/>
    </source>
</evidence>
<dbReference type="PANTHER" id="PTHR44688:SF16">
    <property type="entry name" value="DNA-BINDING TRANSCRIPTIONAL ACTIVATOR DEVR_DOSR"/>
    <property type="match status" value="1"/>
</dbReference>
<evidence type="ECO:0000256" key="2">
    <source>
        <dbReference type="ARBA" id="ARBA00023125"/>
    </source>
</evidence>
<dbReference type="PANTHER" id="PTHR44688">
    <property type="entry name" value="DNA-BINDING TRANSCRIPTIONAL ACTIVATOR DEVR_DOSR"/>
    <property type="match status" value="1"/>
</dbReference>
<dbReference type="EMBL" id="PUEJ01000011">
    <property type="protein sequence ID" value="PRH84769.1"/>
    <property type="molecule type" value="Genomic_DNA"/>
</dbReference>
<comment type="caution">
    <text evidence="5">The sequence shown here is derived from an EMBL/GenBank/DDBJ whole genome shotgun (WGS) entry which is preliminary data.</text>
</comment>
<organism evidence="5 6">
    <name type="scientific">Labrys okinawensis</name>
    <dbReference type="NCBI Taxonomy" id="346911"/>
    <lineage>
        <taxon>Bacteria</taxon>
        <taxon>Pseudomonadati</taxon>
        <taxon>Pseudomonadota</taxon>
        <taxon>Alphaproteobacteria</taxon>
        <taxon>Hyphomicrobiales</taxon>
        <taxon>Xanthobacteraceae</taxon>
        <taxon>Labrys</taxon>
    </lineage>
</organism>
<dbReference type="GO" id="GO:0003677">
    <property type="term" value="F:DNA binding"/>
    <property type="evidence" value="ECO:0007669"/>
    <property type="project" value="UniProtKB-KW"/>
</dbReference>
<dbReference type="InterPro" id="IPR000792">
    <property type="entry name" value="Tscrpt_reg_LuxR_C"/>
</dbReference>
<dbReference type="PRINTS" id="PR00038">
    <property type="entry name" value="HTHLUXR"/>
</dbReference>
<dbReference type="Gene3D" id="3.30.450.80">
    <property type="entry name" value="Transcription factor LuxR-like, autoinducer-binding domain"/>
    <property type="match status" value="1"/>
</dbReference>
<dbReference type="Pfam" id="PF00196">
    <property type="entry name" value="GerE"/>
    <property type="match status" value="1"/>
</dbReference>
<keyword evidence="2" id="KW-0238">DNA-binding</keyword>
<dbReference type="SUPFAM" id="SSF75516">
    <property type="entry name" value="Pheromone-binding domain of LuxR-like quorum-sensing transcription factors"/>
    <property type="match status" value="1"/>
</dbReference>
<evidence type="ECO:0000313" key="5">
    <source>
        <dbReference type="EMBL" id="PRH84769.1"/>
    </source>
</evidence>
<keyword evidence="6" id="KW-1185">Reference proteome</keyword>
<dbReference type="InterPro" id="IPR016032">
    <property type="entry name" value="Sig_transdc_resp-reg_C-effctor"/>
</dbReference>
<dbReference type="CDD" id="cd06170">
    <property type="entry name" value="LuxR_C_like"/>
    <property type="match status" value="1"/>
</dbReference>
<gene>
    <name evidence="5" type="ORF">C5L14_24825</name>
</gene>
<dbReference type="Gene3D" id="1.10.10.10">
    <property type="entry name" value="Winged helix-like DNA-binding domain superfamily/Winged helix DNA-binding domain"/>
    <property type="match status" value="1"/>
</dbReference>
<dbReference type="SMART" id="SM00421">
    <property type="entry name" value="HTH_LUXR"/>
    <property type="match status" value="1"/>
</dbReference>
<evidence type="ECO:0000313" key="6">
    <source>
        <dbReference type="Proteomes" id="UP000237682"/>
    </source>
</evidence>
<keyword evidence="1" id="KW-0805">Transcription regulation</keyword>
<dbReference type="Pfam" id="PF03472">
    <property type="entry name" value="Autoind_bind"/>
    <property type="match status" value="1"/>
</dbReference>
<evidence type="ECO:0000256" key="1">
    <source>
        <dbReference type="ARBA" id="ARBA00023015"/>
    </source>
</evidence>
<dbReference type="RefSeq" id="WP_105864759.1">
    <property type="nucleotide sequence ID" value="NZ_PUEJ01000011.1"/>
</dbReference>
<dbReference type="Proteomes" id="UP000237682">
    <property type="component" value="Unassembled WGS sequence"/>
</dbReference>
<dbReference type="InterPro" id="IPR036693">
    <property type="entry name" value="TF_LuxR_autoind-bd_dom_sf"/>
</dbReference>
<keyword evidence="3" id="KW-0804">Transcription</keyword>
<reference evidence="5 6" key="1">
    <citation type="submission" date="2018-02" db="EMBL/GenBank/DDBJ databases">
        <title>Whole genome sequencing of endophytic bacterium.</title>
        <authorList>
            <person name="Eedara R."/>
            <person name="Podile A.R."/>
        </authorList>
    </citation>
    <scope>NUCLEOTIDE SEQUENCE [LARGE SCALE GENOMIC DNA]</scope>
    <source>
        <strain evidence="5 6">RP1T</strain>
    </source>
</reference>
<protein>
    <submittedName>
        <fullName evidence="5">LuxR family transcriptional regulator</fullName>
    </submittedName>
</protein>
<proteinExistence type="predicted"/>
<dbReference type="AlphaFoldDB" id="A0A2S9Q5Y7"/>
<dbReference type="InterPro" id="IPR005143">
    <property type="entry name" value="TF_LuxR_autoind-bd_dom"/>
</dbReference>